<dbReference type="Gene3D" id="1.10.443.10">
    <property type="entry name" value="Intergrase catalytic core"/>
    <property type="match status" value="1"/>
</dbReference>
<organism evidence="5 6">
    <name type="scientific">Curtobacterium flaccumfaciens pv. flaccumfaciens</name>
    <dbReference type="NCBI Taxonomy" id="138532"/>
    <lineage>
        <taxon>Bacteria</taxon>
        <taxon>Bacillati</taxon>
        <taxon>Actinomycetota</taxon>
        <taxon>Actinomycetes</taxon>
        <taxon>Micrococcales</taxon>
        <taxon>Microbacteriaceae</taxon>
        <taxon>Curtobacterium</taxon>
    </lineage>
</organism>
<dbReference type="GO" id="GO:0015074">
    <property type="term" value="P:DNA integration"/>
    <property type="evidence" value="ECO:0007669"/>
    <property type="project" value="UniProtKB-KW"/>
</dbReference>
<dbReference type="AlphaFoldDB" id="A0A9Q2W3Z9"/>
<keyword evidence="3" id="KW-0233">DNA recombination</keyword>
<dbReference type="InterPro" id="IPR013762">
    <property type="entry name" value="Integrase-like_cat_sf"/>
</dbReference>
<evidence type="ECO:0000256" key="1">
    <source>
        <dbReference type="ARBA" id="ARBA00008857"/>
    </source>
</evidence>
<dbReference type="InterPro" id="IPR011010">
    <property type="entry name" value="DNA_brk_join_enz"/>
</dbReference>
<dbReference type="InterPro" id="IPR002104">
    <property type="entry name" value="Integrase_catalytic"/>
</dbReference>
<proteinExistence type="inferred from homology"/>
<comment type="caution">
    <text evidence="5">The sequence shown here is derived from an EMBL/GenBank/DDBJ whole genome shotgun (WGS) entry which is preliminary data.</text>
</comment>
<evidence type="ECO:0000313" key="6">
    <source>
        <dbReference type="Proteomes" id="UP000709437"/>
    </source>
</evidence>
<dbReference type="Pfam" id="PF00589">
    <property type="entry name" value="Phage_integrase"/>
    <property type="match status" value="1"/>
</dbReference>
<feature type="domain" description="Tyr recombinase" evidence="4">
    <location>
        <begin position="105"/>
        <end position="268"/>
    </location>
</feature>
<dbReference type="InterPro" id="IPR050808">
    <property type="entry name" value="Phage_Integrase"/>
</dbReference>
<evidence type="ECO:0000313" key="5">
    <source>
        <dbReference type="EMBL" id="MBT1542005.1"/>
    </source>
</evidence>
<evidence type="ECO:0000256" key="3">
    <source>
        <dbReference type="ARBA" id="ARBA00023172"/>
    </source>
</evidence>
<evidence type="ECO:0000256" key="2">
    <source>
        <dbReference type="ARBA" id="ARBA00022908"/>
    </source>
</evidence>
<dbReference type="PANTHER" id="PTHR30629:SF2">
    <property type="entry name" value="PROPHAGE INTEGRASE INTS-RELATED"/>
    <property type="match status" value="1"/>
</dbReference>
<comment type="similarity">
    <text evidence="1">Belongs to the 'phage' integrase family.</text>
</comment>
<accession>A0A9Q2W3Z9</accession>
<protein>
    <submittedName>
        <fullName evidence="5">Tyrosine-type recombinase/integrase</fullName>
    </submittedName>
</protein>
<reference evidence="5" key="1">
    <citation type="submission" date="2021-05" db="EMBL/GenBank/DDBJ databases">
        <title>Whole genome sequence of Curtobacterium flaccumfaciens pv. flaccumfaciens strain CFBP 3417.</title>
        <authorList>
            <person name="Osdaghi E."/>
            <person name="Taghouti G."/>
            <person name="Portier P."/>
            <person name="Fazliarab A."/>
            <person name="Taghavi S.M."/>
            <person name="Briand M."/>
            <person name="Le-Saux M."/>
            <person name="Jacques M.-A."/>
        </authorList>
    </citation>
    <scope>NUCLEOTIDE SEQUENCE</scope>
    <source>
        <strain evidence="5">CFBP 3417</strain>
    </source>
</reference>
<dbReference type="Proteomes" id="UP000709437">
    <property type="component" value="Unassembled WGS sequence"/>
</dbReference>
<dbReference type="GO" id="GO:0003677">
    <property type="term" value="F:DNA binding"/>
    <property type="evidence" value="ECO:0007669"/>
    <property type="project" value="InterPro"/>
</dbReference>
<dbReference type="PROSITE" id="PS51898">
    <property type="entry name" value="TYR_RECOMBINASE"/>
    <property type="match status" value="1"/>
</dbReference>
<keyword evidence="2" id="KW-0229">DNA integration</keyword>
<evidence type="ECO:0000259" key="4">
    <source>
        <dbReference type="PROSITE" id="PS51898"/>
    </source>
</evidence>
<dbReference type="EMBL" id="JAHEWX010000010">
    <property type="protein sequence ID" value="MBT1542005.1"/>
    <property type="molecule type" value="Genomic_DNA"/>
</dbReference>
<dbReference type="GO" id="GO:0006310">
    <property type="term" value="P:DNA recombination"/>
    <property type="evidence" value="ECO:0007669"/>
    <property type="project" value="UniProtKB-KW"/>
</dbReference>
<dbReference type="PANTHER" id="PTHR30629">
    <property type="entry name" value="PROPHAGE INTEGRASE"/>
    <property type="match status" value="1"/>
</dbReference>
<dbReference type="CDD" id="cd00397">
    <property type="entry name" value="DNA_BRE_C"/>
    <property type="match status" value="1"/>
</dbReference>
<gene>
    <name evidence="5" type="ORF">KK103_09545</name>
</gene>
<dbReference type="SUPFAM" id="SSF56349">
    <property type="entry name" value="DNA breaking-rejoining enzymes"/>
    <property type="match status" value="1"/>
</dbReference>
<dbReference type="RefSeq" id="WP_214563086.1">
    <property type="nucleotide sequence ID" value="NZ_JAHEWX010000010.1"/>
</dbReference>
<sequence length="271" mass="30467">MNIPTTWGAAINGFLGSQRAAGLPETTIYTRRQHLEHLARRIGIDSPWTTTGTQLVTWAGEQTWARETRRGRRTTFRAFWLYGIEAGLTETNAALALPRVKPAPPLPHPTPDTVLHTAMRRADERERLMMRLAADCGMRRAEIAVAHTDDVFEDMLGWSIVVHGKGGKRRIVPLTRGFAAILRDQPYGYLFAGDEDGHLSPRWVGKLVNRLLDGDWTIHSLRHRFASRAHRVNRDLAVVQDLLGHASPATTRIYVATDDTDRRRTIEAIAS</sequence>
<name>A0A9Q2W3Z9_9MICO</name>